<dbReference type="CDD" id="cd00635">
    <property type="entry name" value="PLPDE_III_YBL036c_like"/>
    <property type="match status" value="1"/>
</dbReference>
<organism evidence="6 8">
    <name type="scientific">Ardenticatena maritima</name>
    <dbReference type="NCBI Taxonomy" id="872965"/>
    <lineage>
        <taxon>Bacteria</taxon>
        <taxon>Bacillati</taxon>
        <taxon>Chloroflexota</taxon>
        <taxon>Ardenticatenia</taxon>
        <taxon>Ardenticatenales</taxon>
        <taxon>Ardenticatenaceae</taxon>
        <taxon>Ardenticatena</taxon>
    </lineage>
</organism>
<dbReference type="InterPro" id="IPR029066">
    <property type="entry name" value="PLP-binding_barrel"/>
</dbReference>
<dbReference type="Pfam" id="PF01168">
    <property type="entry name" value="Ala_racemase_N"/>
    <property type="match status" value="1"/>
</dbReference>
<dbReference type="EMBL" id="LGKN01000003">
    <property type="protein sequence ID" value="KPL89545.1"/>
    <property type="molecule type" value="Genomic_DNA"/>
</dbReference>
<dbReference type="STRING" id="872965.SE16_03760"/>
<name>A0A0M8K7I1_9CHLR</name>
<keyword evidence="8" id="KW-1185">Reference proteome</keyword>
<accession>A0A0M8K7I1</accession>
<feature type="domain" description="Alanine racemase N-terminal" evidence="5">
    <location>
        <begin position="2"/>
        <end position="237"/>
    </location>
</feature>
<reference evidence="7 9" key="2">
    <citation type="submission" date="2015-07" db="EMBL/GenBank/DDBJ databases">
        <title>Whole genome sequence of Ardenticatena maritima DSM 23922.</title>
        <authorList>
            <person name="Hemp J."/>
            <person name="Ward L.M."/>
            <person name="Pace L.A."/>
            <person name="Fischer W.W."/>
        </authorList>
    </citation>
    <scope>NUCLEOTIDE SEQUENCE [LARGE SCALE GENOMIC DNA]</scope>
    <source>
        <strain evidence="7 9">110S</strain>
    </source>
</reference>
<dbReference type="EMBL" id="BBZA01000138">
    <property type="protein sequence ID" value="GAP63393.1"/>
    <property type="molecule type" value="Genomic_DNA"/>
</dbReference>
<dbReference type="InterPro" id="IPR011078">
    <property type="entry name" value="PyrdxlP_homeostasis"/>
</dbReference>
<dbReference type="InParanoid" id="A0A0M8K7I1"/>
<evidence type="ECO:0000313" key="8">
    <source>
        <dbReference type="Proteomes" id="UP000037784"/>
    </source>
</evidence>
<dbReference type="PATRIC" id="fig|872965.6.peg.717"/>
<evidence type="ECO:0000256" key="2">
    <source>
        <dbReference type="HAMAP-Rule" id="MF_02087"/>
    </source>
</evidence>
<feature type="modified residue" description="N6-(pyridoxal phosphate)lysine" evidence="2 3">
    <location>
        <position position="38"/>
    </location>
</feature>
<sequence>MDAQTIAHNLQMVQNRMAEAAVRAGRAPEEITLVAVTKTHPPEVVRLVYELGVRNVGENRVHEALEKQAALADLDDLRWHMIGHVQSRKARDVVGRFVLIHSLDSLKLARRYQRMAEQYGVERVDVLLEVNVSGEASKYGFPAVRESDRLALEDAVAQILALPALRVHGLMTMAPYVPDAERVRPVFRAARQLRDRLARRFPHARWDVLSMGMSNDYEVAIEEGATVVRIGTAIFGPRLVNEPKQKEADA</sequence>
<dbReference type="PROSITE" id="PS01211">
    <property type="entry name" value="UPF0001"/>
    <property type="match status" value="1"/>
</dbReference>
<comment type="function">
    <text evidence="2">Pyridoxal 5'-phosphate (PLP)-binding protein, which is involved in PLP homeostasis.</text>
</comment>
<proteinExistence type="inferred from homology"/>
<evidence type="ECO:0000259" key="5">
    <source>
        <dbReference type="Pfam" id="PF01168"/>
    </source>
</evidence>
<evidence type="ECO:0000256" key="1">
    <source>
        <dbReference type="ARBA" id="ARBA00022898"/>
    </source>
</evidence>
<comment type="caution">
    <text evidence="6">The sequence shown here is derived from an EMBL/GenBank/DDBJ whole genome shotgun (WGS) entry which is preliminary data.</text>
</comment>
<dbReference type="Proteomes" id="UP000050502">
    <property type="component" value="Unassembled WGS sequence"/>
</dbReference>
<evidence type="ECO:0000256" key="4">
    <source>
        <dbReference type="RuleBase" id="RU004514"/>
    </source>
</evidence>
<gene>
    <name evidence="6" type="ORF">ARMA_1815</name>
    <name evidence="7" type="ORF">SE16_03760</name>
</gene>
<protein>
    <recommendedName>
        <fullName evidence="2">Pyridoxal phosphate homeostasis protein</fullName>
        <shortName evidence="2">PLP homeostasis protein</shortName>
    </recommendedName>
</protein>
<dbReference type="GO" id="GO:0030170">
    <property type="term" value="F:pyridoxal phosphate binding"/>
    <property type="evidence" value="ECO:0007669"/>
    <property type="project" value="UniProtKB-UniRule"/>
</dbReference>
<evidence type="ECO:0000313" key="9">
    <source>
        <dbReference type="Proteomes" id="UP000050502"/>
    </source>
</evidence>
<dbReference type="Gene3D" id="3.20.20.10">
    <property type="entry name" value="Alanine racemase"/>
    <property type="match status" value="1"/>
</dbReference>
<evidence type="ECO:0000313" key="6">
    <source>
        <dbReference type="EMBL" id="GAP63393.1"/>
    </source>
</evidence>
<keyword evidence="1 2" id="KW-0663">Pyridoxal phosphate</keyword>
<comment type="similarity">
    <text evidence="2 4">Belongs to the pyridoxal phosphate-binding protein YggS/PROSC family.</text>
</comment>
<dbReference type="AlphaFoldDB" id="A0A0M8K7I1"/>
<dbReference type="RefSeq" id="WP_054493228.1">
    <property type="nucleotide sequence ID" value="NZ_BBZA01000138.1"/>
</dbReference>
<evidence type="ECO:0000313" key="7">
    <source>
        <dbReference type="EMBL" id="KPL89545.1"/>
    </source>
</evidence>
<evidence type="ECO:0000256" key="3">
    <source>
        <dbReference type="PIRSR" id="PIRSR004848-1"/>
    </source>
</evidence>
<dbReference type="FunFam" id="3.20.20.10:FF:000018">
    <property type="entry name" value="Pyridoxal phosphate homeostasis protein"/>
    <property type="match status" value="1"/>
</dbReference>
<reference evidence="6 8" key="1">
    <citation type="journal article" date="2015" name="Genome Announc.">
        <title>Draft Genome Sequence of a Heterotrophic Facultative Anaerobic Thermophilic Bacterium, Ardenticatena maritima Strain 110ST.</title>
        <authorList>
            <person name="Kawaichi S."/>
            <person name="Yoshida T."/>
            <person name="Sako Y."/>
            <person name="Nakamura R."/>
        </authorList>
    </citation>
    <scope>NUCLEOTIDE SEQUENCE [LARGE SCALE GENOMIC DNA]</scope>
    <source>
        <strain evidence="6 8">110S</strain>
    </source>
</reference>
<reference evidence="8" key="3">
    <citation type="submission" date="2015-08" db="EMBL/GenBank/DDBJ databases">
        <title>Draft Genome Sequence of a Heterotrophic Facultative Anaerobic Bacterium Ardenticatena maritima Strain 110S.</title>
        <authorList>
            <person name="Kawaichi S."/>
            <person name="Yoshida T."/>
            <person name="Sako Y."/>
            <person name="Nakamura R."/>
        </authorList>
    </citation>
    <scope>NUCLEOTIDE SEQUENCE [LARGE SCALE GENOMIC DNA]</scope>
    <source>
        <strain evidence="8">110S</strain>
    </source>
</reference>
<dbReference type="PANTHER" id="PTHR10146:SF14">
    <property type="entry name" value="PYRIDOXAL PHOSPHATE HOMEOSTASIS PROTEIN"/>
    <property type="match status" value="1"/>
</dbReference>
<dbReference type="FunCoup" id="A0A0M8K7I1">
    <property type="interactions" value="357"/>
</dbReference>
<dbReference type="PIRSF" id="PIRSF004848">
    <property type="entry name" value="YBL036c_PLPDEIII"/>
    <property type="match status" value="1"/>
</dbReference>
<dbReference type="HAMAP" id="MF_02087">
    <property type="entry name" value="PLP_homeostasis"/>
    <property type="match status" value="1"/>
</dbReference>
<comment type="cofactor">
    <cofactor evidence="3">
        <name>pyridoxal 5'-phosphate</name>
        <dbReference type="ChEBI" id="CHEBI:597326"/>
    </cofactor>
</comment>
<dbReference type="PANTHER" id="PTHR10146">
    <property type="entry name" value="PROLINE SYNTHETASE CO-TRANSCRIBED BACTERIAL HOMOLOG PROTEIN"/>
    <property type="match status" value="1"/>
</dbReference>
<dbReference type="SUPFAM" id="SSF51419">
    <property type="entry name" value="PLP-binding barrel"/>
    <property type="match status" value="1"/>
</dbReference>
<dbReference type="NCBIfam" id="TIGR00044">
    <property type="entry name" value="YggS family pyridoxal phosphate-dependent enzyme"/>
    <property type="match status" value="1"/>
</dbReference>
<dbReference type="InterPro" id="IPR001608">
    <property type="entry name" value="Ala_racemase_N"/>
</dbReference>
<dbReference type="OrthoDB" id="9804072at2"/>
<dbReference type="Proteomes" id="UP000037784">
    <property type="component" value="Unassembled WGS sequence"/>
</dbReference>